<evidence type="ECO:0000256" key="1">
    <source>
        <dbReference type="SAM" id="Phobius"/>
    </source>
</evidence>
<evidence type="ECO:0000313" key="2">
    <source>
        <dbReference type="EMBL" id="MCF2532484.1"/>
    </source>
</evidence>
<dbReference type="InterPro" id="IPR021214">
    <property type="entry name" value="DUF2568"/>
</dbReference>
<evidence type="ECO:0000313" key="3">
    <source>
        <dbReference type="Proteomes" id="UP001165378"/>
    </source>
</evidence>
<comment type="caution">
    <text evidence="2">The sequence shown here is derived from an EMBL/GenBank/DDBJ whole genome shotgun (WGS) entry which is preliminary data.</text>
</comment>
<keyword evidence="3" id="KW-1185">Reference proteome</keyword>
<protein>
    <submittedName>
        <fullName evidence="2">YrdB family protein</fullName>
    </submittedName>
</protein>
<feature type="transmembrane region" description="Helical" evidence="1">
    <location>
        <begin position="32"/>
        <end position="52"/>
    </location>
</feature>
<dbReference type="Pfam" id="PF10823">
    <property type="entry name" value="DUF2568"/>
    <property type="match status" value="1"/>
</dbReference>
<organism evidence="2 3">
    <name type="scientific">Yinghuangia soli</name>
    <dbReference type="NCBI Taxonomy" id="2908204"/>
    <lineage>
        <taxon>Bacteria</taxon>
        <taxon>Bacillati</taxon>
        <taxon>Actinomycetota</taxon>
        <taxon>Actinomycetes</taxon>
        <taxon>Kitasatosporales</taxon>
        <taxon>Streptomycetaceae</taxon>
        <taxon>Yinghuangia</taxon>
    </lineage>
</organism>
<sequence length="109" mass="11303">MKMPVLVVVFLAELAVLGAVGRWGFTARPEPAWKLVLGIGGPAVMIALWALFGAPTAAYKVHGVARVAFELAWFGTGVTAVAVTGYLTAAVAFGATIILAKALAALWHL</sequence>
<proteinExistence type="predicted"/>
<dbReference type="EMBL" id="JAKFHA010000034">
    <property type="protein sequence ID" value="MCF2532484.1"/>
    <property type="molecule type" value="Genomic_DNA"/>
</dbReference>
<dbReference type="AlphaFoldDB" id="A0AA41U824"/>
<keyword evidence="1" id="KW-1133">Transmembrane helix</keyword>
<dbReference type="Proteomes" id="UP001165378">
    <property type="component" value="Unassembled WGS sequence"/>
</dbReference>
<reference evidence="2" key="1">
    <citation type="submission" date="2022-01" db="EMBL/GenBank/DDBJ databases">
        <title>Genome-Based Taxonomic Classification of the Phylum Actinobacteria.</title>
        <authorList>
            <person name="Gao Y."/>
        </authorList>
    </citation>
    <scope>NUCLEOTIDE SEQUENCE</scope>
    <source>
        <strain evidence="2">KLBMP 8922</strain>
    </source>
</reference>
<feature type="transmembrane region" description="Helical" evidence="1">
    <location>
        <begin position="64"/>
        <end position="83"/>
    </location>
</feature>
<keyword evidence="1" id="KW-0812">Transmembrane</keyword>
<keyword evidence="1" id="KW-0472">Membrane</keyword>
<accession>A0AA41U824</accession>
<gene>
    <name evidence="2" type="ORF">LZ495_35455</name>
</gene>
<name>A0AA41U824_9ACTN</name>
<dbReference type="RefSeq" id="WP_235057262.1">
    <property type="nucleotide sequence ID" value="NZ_JAKFHA010000034.1"/>
</dbReference>